<dbReference type="SUPFAM" id="SSF52540">
    <property type="entry name" value="P-loop containing nucleoside triphosphate hydrolases"/>
    <property type="match status" value="1"/>
</dbReference>
<evidence type="ECO:0000256" key="3">
    <source>
        <dbReference type="ARBA" id="ARBA00022741"/>
    </source>
</evidence>
<keyword evidence="5 8" id="KW-0067">ATP-binding</keyword>
<name>A0A7Y9LQE9_9BURK</name>
<dbReference type="EMBL" id="JACBYR010000003">
    <property type="protein sequence ID" value="NYE85993.1"/>
    <property type="molecule type" value="Genomic_DNA"/>
</dbReference>
<dbReference type="RefSeq" id="WP_179590592.1">
    <property type="nucleotide sequence ID" value="NZ_JACBYR010000003.1"/>
</dbReference>
<dbReference type="HAMAP" id="MF_00238">
    <property type="entry name" value="Cytidyl_kinase_type1"/>
    <property type="match status" value="1"/>
</dbReference>
<dbReference type="Gene3D" id="3.40.50.300">
    <property type="entry name" value="P-loop containing nucleotide triphosphate hydrolases"/>
    <property type="match status" value="1"/>
</dbReference>
<dbReference type="Pfam" id="PF02224">
    <property type="entry name" value="Cytidylate_kin"/>
    <property type="match status" value="1"/>
</dbReference>
<dbReference type="NCBIfam" id="TIGR00017">
    <property type="entry name" value="cmk"/>
    <property type="match status" value="1"/>
</dbReference>
<comment type="subcellular location">
    <subcellularLocation>
        <location evidence="8">Cytoplasm</location>
    </subcellularLocation>
</comment>
<dbReference type="AlphaFoldDB" id="A0A7Y9LQE9"/>
<evidence type="ECO:0000256" key="1">
    <source>
        <dbReference type="ARBA" id="ARBA00009427"/>
    </source>
</evidence>
<keyword evidence="8" id="KW-0963">Cytoplasm</keyword>
<reference evidence="10 11" key="1">
    <citation type="submission" date="2020-07" db="EMBL/GenBank/DDBJ databases">
        <title>Genomic Encyclopedia of Type Strains, Phase IV (KMG-V): Genome sequencing to study the core and pangenomes of soil and plant-associated prokaryotes.</title>
        <authorList>
            <person name="Whitman W."/>
        </authorList>
    </citation>
    <scope>NUCLEOTIDE SEQUENCE [LARGE SCALE GENOMIC DNA]</scope>
    <source>
        <strain evidence="10 11">SAS40</strain>
    </source>
</reference>
<dbReference type="EC" id="2.7.4.25" evidence="8"/>
<dbReference type="GO" id="GO:0005524">
    <property type="term" value="F:ATP binding"/>
    <property type="evidence" value="ECO:0007669"/>
    <property type="project" value="UniProtKB-UniRule"/>
</dbReference>
<sequence length="224" mass="24176">MSGAHVQVIAIDGPTASGKGTIAHRVAQQLGWHVLDSGALYRLTALACMQRNIPLDAVDQVADIASQLDVRFHELGVYLDGQDVGEAIRQEAVGNGASQVAALGPVRAALLERQRAFRQPQGLVADGRDMGTVVFPDAILKVFLVASAQARAERRYNQLIEKGFSANLLTLLHDLEARDARDMQRVNAPLFPADDALVLDSSDLSIDQTVAQVMAWYKGKLPRG</sequence>
<evidence type="ECO:0000259" key="9">
    <source>
        <dbReference type="Pfam" id="PF02224"/>
    </source>
</evidence>
<organism evidence="10 11">
    <name type="scientific">Pigmentiphaga litoralis</name>
    <dbReference type="NCBI Taxonomy" id="516702"/>
    <lineage>
        <taxon>Bacteria</taxon>
        <taxon>Pseudomonadati</taxon>
        <taxon>Pseudomonadota</taxon>
        <taxon>Betaproteobacteria</taxon>
        <taxon>Burkholderiales</taxon>
        <taxon>Alcaligenaceae</taxon>
        <taxon>Pigmentiphaga</taxon>
    </lineage>
</organism>
<accession>A0A7Y9LQE9</accession>
<comment type="catalytic activity">
    <reaction evidence="6 8">
        <text>dCMP + ATP = dCDP + ADP</text>
        <dbReference type="Rhea" id="RHEA:25094"/>
        <dbReference type="ChEBI" id="CHEBI:30616"/>
        <dbReference type="ChEBI" id="CHEBI:57566"/>
        <dbReference type="ChEBI" id="CHEBI:58593"/>
        <dbReference type="ChEBI" id="CHEBI:456216"/>
        <dbReference type="EC" id="2.7.4.25"/>
    </reaction>
</comment>
<dbReference type="GO" id="GO:0015949">
    <property type="term" value="P:nucleobase-containing small molecule interconversion"/>
    <property type="evidence" value="ECO:0007669"/>
    <property type="project" value="TreeGrafter"/>
</dbReference>
<keyword evidence="4 8" id="KW-0418">Kinase</keyword>
<feature type="domain" description="Cytidylate kinase" evidence="9">
    <location>
        <begin position="9"/>
        <end position="217"/>
    </location>
</feature>
<evidence type="ECO:0000256" key="5">
    <source>
        <dbReference type="ARBA" id="ARBA00022840"/>
    </source>
</evidence>
<dbReference type="InterPro" id="IPR011994">
    <property type="entry name" value="Cytidylate_kinase_dom"/>
</dbReference>
<evidence type="ECO:0000256" key="2">
    <source>
        <dbReference type="ARBA" id="ARBA00022679"/>
    </source>
</evidence>
<comment type="catalytic activity">
    <reaction evidence="7 8">
        <text>CMP + ATP = CDP + ADP</text>
        <dbReference type="Rhea" id="RHEA:11600"/>
        <dbReference type="ChEBI" id="CHEBI:30616"/>
        <dbReference type="ChEBI" id="CHEBI:58069"/>
        <dbReference type="ChEBI" id="CHEBI:60377"/>
        <dbReference type="ChEBI" id="CHEBI:456216"/>
        <dbReference type="EC" id="2.7.4.25"/>
    </reaction>
</comment>
<dbReference type="InterPro" id="IPR003136">
    <property type="entry name" value="Cytidylate_kin"/>
</dbReference>
<dbReference type="PANTHER" id="PTHR21299">
    <property type="entry name" value="CYTIDYLATE KINASE/PANTOATE-BETA-ALANINE LIGASE"/>
    <property type="match status" value="1"/>
</dbReference>
<dbReference type="GO" id="GO:0006220">
    <property type="term" value="P:pyrimidine nucleotide metabolic process"/>
    <property type="evidence" value="ECO:0007669"/>
    <property type="project" value="UniProtKB-UniRule"/>
</dbReference>
<proteinExistence type="inferred from homology"/>
<gene>
    <name evidence="8" type="primary">cmk</name>
    <name evidence="10" type="ORF">FHW18_005312</name>
</gene>
<protein>
    <recommendedName>
        <fullName evidence="8">Cytidylate kinase</fullName>
        <shortName evidence="8">CK</shortName>
        <ecNumber evidence="8">2.7.4.25</ecNumber>
    </recommendedName>
    <alternativeName>
        <fullName evidence="8">Cytidine monophosphate kinase</fullName>
        <shortName evidence="8">CMP kinase</shortName>
    </alternativeName>
</protein>
<dbReference type="InterPro" id="IPR027417">
    <property type="entry name" value="P-loop_NTPase"/>
</dbReference>
<evidence type="ECO:0000256" key="8">
    <source>
        <dbReference type="HAMAP-Rule" id="MF_00238"/>
    </source>
</evidence>
<feature type="binding site" evidence="8">
    <location>
        <begin position="13"/>
        <end position="21"/>
    </location>
    <ligand>
        <name>ATP</name>
        <dbReference type="ChEBI" id="CHEBI:30616"/>
    </ligand>
</feature>
<evidence type="ECO:0000256" key="6">
    <source>
        <dbReference type="ARBA" id="ARBA00047615"/>
    </source>
</evidence>
<evidence type="ECO:0000256" key="4">
    <source>
        <dbReference type="ARBA" id="ARBA00022777"/>
    </source>
</evidence>
<comment type="caution">
    <text evidence="10">The sequence shown here is derived from an EMBL/GenBank/DDBJ whole genome shotgun (WGS) entry which is preliminary data.</text>
</comment>
<dbReference type="Proteomes" id="UP000542125">
    <property type="component" value="Unassembled WGS sequence"/>
</dbReference>
<dbReference type="GO" id="GO:0005829">
    <property type="term" value="C:cytosol"/>
    <property type="evidence" value="ECO:0007669"/>
    <property type="project" value="TreeGrafter"/>
</dbReference>
<keyword evidence="3 8" id="KW-0547">Nucleotide-binding</keyword>
<keyword evidence="11" id="KW-1185">Reference proteome</keyword>
<evidence type="ECO:0000256" key="7">
    <source>
        <dbReference type="ARBA" id="ARBA00048478"/>
    </source>
</evidence>
<dbReference type="GO" id="GO:0036431">
    <property type="term" value="F:dCMP kinase activity"/>
    <property type="evidence" value="ECO:0007669"/>
    <property type="project" value="InterPro"/>
</dbReference>
<evidence type="ECO:0000313" key="10">
    <source>
        <dbReference type="EMBL" id="NYE85993.1"/>
    </source>
</evidence>
<dbReference type="CDD" id="cd02020">
    <property type="entry name" value="CMPK"/>
    <property type="match status" value="1"/>
</dbReference>
<evidence type="ECO:0000313" key="11">
    <source>
        <dbReference type="Proteomes" id="UP000542125"/>
    </source>
</evidence>
<comment type="similarity">
    <text evidence="1 8">Belongs to the cytidylate kinase family. Type 1 subfamily.</text>
</comment>
<keyword evidence="2 8" id="KW-0808">Transferase</keyword>
<dbReference type="PANTHER" id="PTHR21299:SF2">
    <property type="entry name" value="CYTIDYLATE KINASE"/>
    <property type="match status" value="1"/>
</dbReference>